<dbReference type="Proteomes" id="UP000018141">
    <property type="component" value="Unassembled WGS sequence"/>
</dbReference>
<feature type="transmembrane region" description="Helical" evidence="1">
    <location>
        <begin position="254"/>
        <end position="276"/>
    </location>
</feature>
<organism evidence="2 3">
    <name type="scientific">Bacteroides pectinophilus CAG:437</name>
    <dbReference type="NCBI Taxonomy" id="1263051"/>
    <lineage>
        <taxon>Bacteria</taxon>
        <taxon>Bacillati</taxon>
        <taxon>Bacillota</taxon>
        <taxon>Clostridia</taxon>
        <taxon>Eubacteriales</taxon>
    </lineage>
</organism>
<feature type="transmembrane region" description="Helical" evidence="1">
    <location>
        <begin position="61"/>
        <end position="84"/>
    </location>
</feature>
<feature type="transmembrane region" description="Helical" evidence="1">
    <location>
        <begin position="6"/>
        <end position="26"/>
    </location>
</feature>
<evidence type="ECO:0000313" key="3">
    <source>
        <dbReference type="Proteomes" id="UP000018141"/>
    </source>
</evidence>
<feature type="transmembrane region" description="Helical" evidence="1">
    <location>
        <begin position="402"/>
        <end position="423"/>
    </location>
</feature>
<keyword evidence="1" id="KW-0472">Membrane</keyword>
<dbReference type="AlphaFoldDB" id="R7AAU3"/>
<feature type="transmembrane region" description="Helical" evidence="1">
    <location>
        <begin position="435"/>
        <end position="461"/>
    </location>
</feature>
<name>R7AAU3_9FIRM</name>
<dbReference type="Pfam" id="PF19554">
    <property type="entry name" value="DUF6077"/>
    <property type="match status" value="1"/>
</dbReference>
<dbReference type="InterPro" id="IPR045723">
    <property type="entry name" value="DUF6077"/>
</dbReference>
<accession>R7AAU3</accession>
<comment type="caution">
    <text evidence="2">The sequence shown here is derived from an EMBL/GenBank/DDBJ whole genome shotgun (WGS) entry which is preliminary data.</text>
</comment>
<sequence length="647" mass="72725">MISVCVFILVAAILPYFCGCMLKCLIKDKSIGLIHTYMVGFVGLWMLFAIVQIPLKIFNAGLNIMAVAYLFVLAVLIAAGCVFADKKRLRHLLEKNIRFERQNAGTYALMAVMIAGIAAQIAVAVIIHENVVYENDYVTARAMQIYTDGRYNGGINPFTGQNTDGMPFGMIMSCSAEFVAVISYIFRTTPLTVANLYIPLIIIPVVYMSYYIMSFVLFKNKNHRYMFLTALSLLSVFSNYSLRPKESLWNLMLINSWNPDVMACSILAVLALYYAITTIRAEIKWHDAELEAGSEKADAAYRNVVRNKSIFSSKRVYLTATLCALCFTSVYGIIISTIMCAGVFGCYYVANYGMNGMHIRSYAASFVPCIVYIAACVIYSAATHNMGSAAGFWNKYAGYISGMFVNDFMTNMYLVITILAIVYIAMKKNNSGKILFVYITAITFLIVVLNPLTYLILGVIAPEYCSVTFWIIPFNAAVAYAAVDIICGIYGNRPRITVCCICALMVVMIVAFMPVYGNNFAWQRTRKPDKISDETKQICRIIGDDGQDKNVIALNELCSSLRMSDQGIKLYYYTDNRYAVDDDRDMYVYLNQDEPYLQGIVQNAKRAGYNYVIFRKGVLDPNWSSVQYHIWPVGSTDNYDVYSIGYF</sequence>
<keyword evidence="1" id="KW-0812">Transmembrane</keyword>
<feature type="transmembrane region" description="Helical" evidence="1">
    <location>
        <begin position="105"/>
        <end position="127"/>
    </location>
</feature>
<keyword evidence="1" id="KW-1133">Transmembrane helix</keyword>
<feature type="transmembrane region" description="Helical" evidence="1">
    <location>
        <begin position="317"/>
        <end position="350"/>
    </location>
</feature>
<feature type="transmembrane region" description="Helical" evidence="1">
    <location>
        <begin position="193"/>
        <end position="213"/>
    </location>
</feature>
<reference evidence="2" key="1">
    <citation type="submission" date="2012-11" db="EMBL/GenBank/DDBJ databases">
        <title>Dependencies among metagenomic species, viruses, plasmids and units of genetic variation.</title>
        <authorList>
            <person name="Nielsen H.B."/>
            <person name="Almeida M."/>
            <person name="Juncker A.S."/>
            <person name="Rasmussen S."/>
            <person name="Li J."/>
            <person name="Sunagawa S."/>
            <person name="Plichta D."/>
            <person name="Gautier L."/>
            <person name="Le Chatelier E."/>
            <person name="Peletier E."/>
            <person name="Bonde I."/>
            <person name="Nielsen T."/>
            <person name="Manichanh C."/>
            <person name="Arumugam M."/>
            <person name="Batto J."/>
            <person name="Santos M.B.Q.D."/>
            <person name="Blom N."/>
            <person name="Borruel N."/>
            <person name="Burgdorf K.S."/>
            <person name="Boumezbeur F."/>
            <person name="Casellas F."/>
            <person name="Dore J."/>
            <person name="Guarner F."/>
            <person name="Hansen T."/>
            <person name="Hildebrand F."/>
            <person name="Kaas R.S."/>
            <person name="Kennedy S."/>
            <person name="Kristiansen K."/>
            <person name="Kultima J.R."/>
            <person name="Leonard P."/>
            <person name="Levenez F."/>
            <person name="Lund O."/>
            <person name="Moumen B."/>
            <person name="Le Paslier D."/>
            <person name="Pons N."/>
            <person name="Pedersen O."/>
            <person name="Prifti E."/>
            <person name="Qin J."/>
            <person name="Raes J."/>
            <person name="Tap J."/>
            <person name="Tims S."/>
            <person name="Ussery D.W."/>
            <person name="Yamada T."/>
            <person name="MetaHit consortium"/>
            <person name="Renault P."/>
            <person name="Sicheritz-Ponten T."/>
            <person name="Bork P."/>
            <person name="Wang J."/>
            <person name="Brunak S."/>
            <person name="Ehrlich S.D."/>
        </authorList>
    </citation>
    <scope>NUCLEOTIDE SEQUENCE [LARGE SCALE GENOMIC DNA]</scope>
</reference>
<proteinExistence type="predicted"/>
<evidence type="ECO:0000256" key="1">
    <source>
        <dbReference type="SAM" id="Phobius"/>
    </source>
</evidence>
<gene>
    <name evidence="2" type="ORF">BN656_01877</name>
</gene>
<protein>
    <submittedName>
        <fullName evidence="2">Uncharacterized protein</fullName>
    </submittedName>
</protein>
<feature type="transmembrane region" description="Helical" evidence="1">
    <location>
        <begin position="362"/>
        <end position="382"/>
    </location>
</feature>
<feature type="transmembrane region" description="Helical" evidence="1">
    <location>
        <begin position="225"/>
        <end position="242"/>
    </location>
</feature>
<feature type="transmembrane region" description="Helical" evidence="1">
    <location>
        <begin position="33"/>
        <end position="55"/>
    </location>
</feature>
<feature type="transmembrane region" description="Helical" evidence="1">
    <location>
        <begin position="467"/>
        <end position="489"/>
    </location>
</feature>
<evidence type="ECO:0000313" key="2">
    <source>
        <dbReference type="EMBL" id="CDD57938.1"/>
    </source>
</evidence>
<dbReference type="EMBL" id="CBHH010000052">
    <property type="protein sequence ID" value="CDD57938.1"/>
    <property type="molecule type" value="Genomic_DNA"/>
</dbReference>
<feature type="transmembrane region" description="Helical" evidence="1">
    <location>
        <begin position="496"/>
        <end position="517"/>
    </location>
</feature>
<feature type="transmembrane region" description="Helical" evidence="1">
    <location>
        <begin position="166"/>
        <end position="186"/>
    </location>
</feature>